<dbReference type="Gene3D" id="3.30.70.100">
    <property type="match status" value="1"/>
</dbReference>
<dbReference type="OrthoDB" id="287932at2"/>
<sequence>MVIVAGHLILKNGARDRFLAASEPAVRLARCATGCRDFAVSADLIDPNRINVYEEWETRDDLTRFRESGPDAALMDSIVEVRVREFVVADADGRG</sequence>
<keyword evidence="2" id="KW-0503">Monooxygenase</keyword>
<protein>
    <submittedName>
        <fullName evidence="2">Antibiotic biosynthesis monooxygenase</fullName>
    </submittedName>
</protein>
<name>A0A2U8H1B2_9RHOO</name>
<evidence type="ECO:0000313" key="3">
    <source>
        <dbReference type="Proteomes" id="UP000244902"/>
    </source>
</evidence>
<feature type="domain" description="ABM" evidence="1">
    <location>
        <begin position="2"/>
        <end position="95"/>
    </location>
</feature>
<organism evidence="2 3">
    <name type="scientific">Parazoarcus communis</name>
    <dbReference type="NCBI Taxonomy" id="41977"/>
    <lineage>
        <taxon>Bacteria</taxon>
        <taxon>Pseudomonadati</taxon>
        <taxon>Pseudomonadota</taxon>
        <taxon>Betaproteobacteria</taxon>
        <taxon>Rhodocyclales</taxon>
        <taxon>Zoogloeaceae</taxon>
        <taxon>Parazoarcus</taxon>
    </lineage>
</organism>
<dbReference type="PROSITE" id="PS51725">
    <property type="entry name" value="ABM"/>
    <property type="match status" value="1"/>
</dbReference>
<dbReference type="InterPro" id="IPR007138">
    <property type="entry name" value="ABM_dom"/>
</dbReference>
<dbReference type="Proteomes" id="UP000244902">
    <property type="component" value="Chromosome"/>
</dbReference>
<evidence type="ECO:0000259" key="1">
    <source>
        <dbReference type="PROSITE" id="PS51725"/>
    </source>
</evidence>
<reference evidence="2 3" key="1">
    <citation type="submission" date="2017-06" db="EMBL/GenBank/DDBJ databases">
        <title>Azoarcus sp. TSNA42 complete genome sequence.</title>
        <authorList>
            <person name="Woo J.-H."/>
            <person name="Kim H.-S."/>
        </authorList>
    </citation>
    <scope>NUCLEOTIDE SEQUENCE [LARGE SCALE GENOMIC DNA]</scope>
    <source>
        <strain evidence="2 3">TSNA42</strain>
    </source>
</reference>
<accession>A0A2U8H1B2</accession>
<dbReference type="InterPro" id="IPR011008">
    <property type="entry name" value="Dimeric_a/b-barrel"/>
</dbReference>
<dbReference type="Pfam" id="PF03992">
    <property type="entry name" value="ABM"/>
    <property type="match status" value="1"/>
</dbReference>
<dbReference type="RefSeq" id="WP_108972406.1">
    <property type="nucleotide sequence ID" value="NZ_CP022188.1"/>
</dbReference>
<dbReference type="AlphaFoldDB" id="A0A2U8H1B2"/>
<gene>
    <name evidence="2" type="ORF">CEW87_09050</name>
</gene>
<dbReference type="SUPFAM" id="SSF54909">
    <property type="entry name" value="Dimeric alpha+beta barrel"/>
    <property type="match status" value="1"/>
</dbReference>
<dbReference type="EMBL" id="CP022188">
    <property type="protein sequence ID" value="AWI79504.1"/>
    <property type="molecule type" value="Genomic_DNA"/>
</dbReference>
<proteinExistence type="predicted"/>
<evidence type="ECO:0000313" key="2">
    <source>
        <dbReference type="EMBL" id="AWI79504.1"/>
    </source>
</evidence>
<keyword evidence="2" id="KW-0560">Oxidoreductase</keyword>
<dbReference type="GO" id="GO:0004497">
    <property type="term" value="F:monooxygenase activity"/>
    <property type="evidence" value="ECO:0007669"/>
    <property type="project" value="UniProtKB-KW"/>
</dbReference>